<evidence type="ECO:0000259" key="3">
    <source>
        <dbReference type="Pfam" id="PF00534"/>
    </source>
</evidence>
<gene>
    <name evidence="6" type="ORF">HBE96_22390</name>
</gene>
<accession>A0A7Y0EKW0</accession>
<keyword evidence="2 6" id="KW-0808">Transferase</keyword>
<dbReference type="Gene3D" id="3.90.550.10">
    <property type="entry name" value="Spore Coat Polysaccharide Biosynthesis Protein SpsA, Chain A"/>
    <property type="match status" value="1"/>
</dbReference>
<organism evidence="6 7">
    <name type="scientific">Clostridium muellerianum</name>
    <dbReference type="NCBI Taxonomy" id="2716538"/>
    <lineage>
        <taxon>Bacteria</taxon>
        <taxon>Bacillati</taxon>
        <taxon>Bacillota</taxon>
        <taxon>Clostridia</taxon>
        <taxon>Eubacteriales</taxon>
        <taxon>Clostridiaceae</taxon>
        <taxon>Clostridium</taxon>
    </lineage>
</organism>
<sequence>MKEVRQIDKLVSLIMPVANDEYIEESIKSICKQTYKKWELIILTCNCQKKVEGIINKISEPRIKYIPFEYKIGLMEIFNAGLSVAKGEYIARQDPDDISMPKRIELQLNYLEEHRNVGMVSCCIKSFTNERIYKNLCRNINKVQNFYKTWNSIDDAVIGGHIPIIFPTLMIRKTIFKNINILDKKMDFEDYGELFLNLLKATSVEKLGNILYKYRRHSQAYHILNKIKYKEYTRNILNSIDLKNCIIYREYRSEFISSNIQKIKVNKSSHLRVLMIVDRLNIGGTETYVLNVVKNLINMGVYVIVASFGGILEELFSCYGISIIRISNDIQSKVVEEIKEIIDKESINLIHCHLDKSMEIGKKVYEKYDIPYIITLHGVFYSKEILLSTCIKAKGVIAVSNPIWKLFMESVGNSFKGIAKIIANGVDTDIFSPNSQRTSIRKDLNIHENDFVIVYCSRLSLGKGFIVEKLLLSFRKLLFNYNNVHVIIIGSGNRKCIIEDIANDVNLSFNRDIVHVVGARYDVLSYYLESDLVIGTGRVALEALSCGKPVIAAGNKGCIGIVSPENKDQMWNSYFGDHEGSLEYYEETINEGIESLIKDTQRRLKLGRWSREWCIEKFYDKTLTREIVKLYNSILNYTNKEKSS</sequence>
<reference evidence="6 7" key="1">
    <citation type="submission" date="2020-06" db="EMBL/GenBank/DDBJ databases">
        <title>Complete Genome Sequence of Clostridium muelleri sp. nov. P21T, an Acid-Alcohol Producing Acetogen Isolated from Old Hay.</title>
        <authorList>
            <person name="Duncan K.E."/>
            <person name="Tanner R.S."/>
        </authorList>
    </citation>
    <scope>NUCLEOTIDE SEQUENCE [LARGE SCALE GENOMIC DNA]</scope>
    <source>
        <strain evidence="6 7">P21</strain>
    </source>
</reference>
<dbReference type="InterPro" id="IPR028098">
    <property type="entry name" value="Glyco_trans_4-like_N"/>
</dbReference>
<keyword evidence="7" id="KW-1185">Reference proteome</keyword>
<comment type="caution">
    <text evidence="6">The sequence shown here is derived from an EMBL/GenBank/DDBJ whole genome shotgun (WGS) entry which is preliminary data.</text>
</comment>
<dbReference type="AlphaFoldDB" id="A0A7Y0EKW0"/>
<dbReference type="Gene3D" id="3.40.50.2000">
    <property type="entry name" value="Glycogen Phosphorylase B"/>
    <property type="match status" value="2"/>
</dbReference>
<proteinExistence type="predicted"/>
<dbReference type="Pfam" id="PF13439">
    <property type="entry name" value="Glyco_transf_4"/>
    <property type="match status" value="1"/>
</dbReference>
<evidence type="ECO:0000259" key="5">
    <source>
        <dbReference type="Pfam" id="PF13439"/>
    </source>
</evidence>
<evidence type="ECO:0000256" key="2">
    <source>
        <dbReference type="ARBA" id="ARBA00022679"/>
    </source>
</evidence>
<evidence type="ECO:0000313" key="6">
    <source>
        <dbReference type="EMBL" id="NMM65330.1"/>
    </source>
</evidence>
<dbReference type="InterPro" id="IPR001296">
    <property type="entry name" value="Glyco_trans_1"/>
</dbReference>
<dbReference type="PANTHER" id="PTHR12526:SF510">
    <property type="entry name" value="D-INOSITOL 3-PHOSPHATE GLYCOSYLTRANSFERASE"/>
    <property type="match status" value="1"/>
</dbReference>
<dbReference type="InterPro" id="IPR029044">
    <property type="entry name" value="Nucleotide-diphossugar_trans"/>
</dbReference>
<dbReference type="CDD" id="cd00761">
    <property type="entry name" value="Glyco_tranf_GTA_type"/>
    <property type="match status" value="1"/>
</dbReference>
<evidence type="ECO:0000256" key="1">
    <source>
        <dbReference type="ARBA" id="ARBA00022676"/>
    </source>
</evidence>
<dbReference type="Pfam" id="PF00535">
    <property type="entry name" value="Glycos_transf_2"/>
    <property type="match status" value="1"/>
</dbReference>
<protein>
    <submittedName>
        <fullName evidence="6">Glycosyltransferase</fullName>
    </submittedName>
</protein>
<dbReference type="Proteomes" id="UP000537131">
    <property type="component" value="Unassembled WGS sequence"/>
</dbReference>
<dbReference type="Pfam" id="PF00534">
    <property type="entry name" value="Glycos_transf_1"/>
    <property type="match status" value="1"/>
</dbReference>
<dbReference type="SUPFAM" id="SSF53448">
    <property type="entry name" value="Nucleotide-diphospho-sugar transferases"/>
    <property type="match status" value="1"/>
</dbReference>
<evidence type="ECO:0000313" key="7">
    <source>
        <dbReference type="Proteomes" id="UP000537131"/>
    </source>
</evidence>
<dbReference type="SUPFAM" id="SSF53756">
    <property type="entry name" value="UDP-Glycosyltransferase/glycogen phosphorylase"/>
    <property type="match status" value="1"/>
</dbReference>
<keyword evidence="1" id="KW-0328">Glycosyltransferase</keyword>
<name>A0A7Y0EKW0_9CLOT</name>
<dbReference type="EMBL" id="JABBNI010000065">
    <property type="protein sequence ID" value="NMM65330.1"/>
    <property type="molecule type" value="Genomic_DNA"/>
</dbReference>
<dbReference type="PANTHER" id="PTHR12526">
    <property type="entry name" value="GLYCOSYLTRANSFERASE"/>
    <property type="match status" value="1"/>
</dbReference>
<dbReference type="GO" id="GO:0016757">
    <property type="term" value="F:glycosyltransferase activity"/>
    <property type="evidence" value="ECO:0007669"/>
    <property type="project" value="UniProtKB-KW"/>
</dbReference>
<feature type="domain" description="Glycosyltransferase 2-like" evidence="4">
    <location>
        <begin position="12"/>
        <end position="177"/>
    </location>
</feature>
<feature type="domain" description="Glycosyl transferase family 1" evidence="3">
    <location>
        <begin position="437"/>
        <end position="612"/>
    </location>
</feature>
<evidence type="ECO:0000259" key="4">
    <source>
        <dbReference type="Pfam" id="PF00535"/>
    </source>
</evidence>
<feature type="domain" description="Glycosyltransferase subfamily 4-like N-terminal" evidence="5">
    <location>
        <begin position="282"/>
        <end position="429"/>
    </location>
</feature>
<dbReference type="InterPro" id="IPR001173">
    <property type="entry name" value="Glyco_trans_2-like"/>
</dbReference>